<sequence length="499" mass="54213">MRLFHHGAHGRHIANAGTFMTEKSNLFINGSWVAPKSGEWITVENPATKAVVGEVAKGSQADVDAAVSAAKSAFIGWSRRTATERADYIHALKDLVKRDKEKLAAIITSEMGKPLKEARIEVDFAIGLLRFSAENVLRLQGEIIPGSSPEEKILIDRVPLGVIGAITAWNFPLALCARKIGPAVAAGNTIVVKPHELTPLACLHLAKLVEEAKIPHGVINVVTGDGKDVGVPLVAHKDIKLITMTGSTPAGKKIMAAASETLKEVRLELGGKAPFMVMEDADIDRAADAAVTARFNNAGQVCTCNERTYIHEAVYDKFVQKVRQKIEALKVGLPTDPATDMGPKVSEDELNKVHEMVEHAVRQGARLAIGGKRLTGGVYDKGYFYAPTLLTDVTQDMDIVHNEVFGPVMSLIRVKDFDQAIAWANDCRYGLSAYLFTNDLSRILRMTRDLEFGEVYVNRPGGEAPQGFHHGYKESGLGGEDGQHGMEAYVQTKTIYLNA</sequence>
<evidence type="ECO:0000313" key="6">
    <source>
        <dbReference type="EMBL" id="GEM17287.1"/>
    </source>
</evidence>
<comment type="caution">
    <text evidence="6">The sequence shown here is derived from an EMBL/GenBank/DDBJ whole genome shotgun (WGS) entry which is preliminary data.</text>
</comment>
<feature type="domain" description="Aldehyde dehydrogenase" evidence="5">
    <location>
        <begin position="32"/>
        <end position="495"/>
    </location>
</feature>
<dbReference type="InterPro" id="IPR015590">
    <property type="entry name" value="Aldehyde_DH_dom"/>
</dbReference>
<dbReference type="EMBL" id="BARJ01000009">
    <property type="protein sequence ID" value="GEM17287.1"/>
    <property type="molecule type" value="Genomic_DNA"/>
</dbReference>
<protein>
    <submittedName>
        <fullName evidence="6">Aldehyde dehydrogenase</fullName>
    </submittedName>
</protein>
<name>A0A829X377_GLUOY</name>
<comment type="similarity">
    <text evidence="1 4">Belongs to the aldehyde dehydrogenase family.</text>
</comment>
<dbReference type="PROSITE" id="PS00687">
    <property type="entry name" value="ALDEHYDE_DEHYDR_GLU"/>
    <property type="match status" value="1"/>
</dbReference>
<dbReference type="FunFam" id="3.40.605.10:FF:000007">
    <property type="entry name" value="NAD/NADP-dependent betaine aldehyde dehydrogenase"/>
    <property type="match status" value="1"/>
</dbReference>
<dbReference type="GO" id="GO:0004777">
    <property type="term" value="F:succinate-semialdehyde dehydrogenase (NAD+) activity"/>
    <property type="evidence" value="ECO:0007669"/>
    <property type="project" value="TreeGrafter"/>
</dbReference>
<dbReference type="Proteomes" id="UP000484858">
    <property type="component" value="Unassembled WGS sequence"/>
</dbReference>
<dbReference type="InterPro" id="IPR016162">
    <property type="entry name" value="Ald_DH_N"/>
</dbReference>
<dbReference type="SUPFAM" id="SSF53720">
    <property type="entry name" value="ALDH-like"/>
    <property type="match status" value="1"/>
</dbReference>
<dbReference type="InterPro" id="IPR050740">
    <property type="entry name" value="Aldehyde_DH_Superfamily"/>
</dbReference>
<gene>
    <name evidence="6" type="ORF">NBRC3293_1784</name>
</gene>
<proteinExistence type="inferred from homology"/>
<dbReference type="Pfam" id="PF00171">
    <property type="entry name" value="Aldedh"/>
    <property type="match status" value="1"/>
</dbReference>
<organism evidence="6 7">
    <name type="scientific">Gluconobacter oxydans NBRC 3293</name>
    <dbReference type="NCBI Taxonomy" id="1315969"/>
    <lineage>
        <taxon>Bacteria</taxon>
        <taxon>Pseudomonadati</taxon>
        <taxon>Pseudomonadota</taxon>
        <taxon>Alphaproteobacteria</taxon>
        <taxon>Acetobacterales</taxon>
        <taxon>Acetobacteraceae</taxon>
        <taxon>Gluconobacter</taxon>
    </lineage>
</organism>
<accession>A0A829X377</accession>
<dbReference type="InterPro" id="IPR016161">
    <property type="entry name" value="Ald_DH/histidinol_DH"/>
</dbReference>
<keyword evidence="2 4" id="KW-0560">Oxidoreductase</keyword>
<evidence type="ECO:0000259" key="5">
    <source>
        <dbReference type="Pfam" id="PF00171"/>
    </source>
</evidence>
<dbReference type="Gene3D" id="3.40.605.10">
    <property type="entry name" value="Aldehyde Dehydrogenase, Chain A, domain 1"/>
    <property type="match status" value="1"/>
</dbReference>
<dbReference type="InterPro" id="IPR029510">
    <property type="entry name" value="Ald_DH_CS_GLU"/>
</dbReference>
<evidence type="ECO:0000256" key="4">
    <source>
        <dbReference type="RuleBase" id="RU003345"/>
    </source>
</evidence>
<dbReference type="CDD" id="cd07088">
    <property type="entry name" value="ALDH_LactADH-AldA"/>
    <property type="match status" value="1"/>
</dbReference>
<evidence type="ECO:0000256" key="3">
    <source>
        <dbReference type="PROSITE-ProRule" id="PRU10007"/>
    </source>
</evidence>
<dbReference type="AlphaFoldDB" id="A0A829X377"/>
<feature type="active site" evidence="3">
    <location>
        <position position="268"/>
    </location>
</feature>
<dbReference type="PANTHER" id="PTHR43353:SF5">
    <property type="entry name" value="SUCCINATE-SEMIALDEHYDE DEHYDROGENASE, MITOCHONDRIAL"/>
    <property type="match status" value="1"/>
</dbReference>
<dbReference type="InterPro" id="IPR016163">
    <property type="entry name" value="Ald_DH_C"/>
</dbReference>
<dbReference type="GO" id="GO:0009450">
    <property type="term" value="P:gamma-aminobutyric acid catabolic process"/>
    <property type="evidence" value="ECO:0007669"/>
    <property type="project" value="TreeGrafter"/>
</dbReference>
<dbReference type="Gene3D" id="3.40.309.10">
    <property type="entry name" value="Aldehyde Dehydrogenase, Chain A, domain 2"/>
    <property type="match status" value="1"/>
</dbReference>
<dbReference type="FunFam" id="3.40.309.10:FF:000009">
    <property type="entry name" value="Aldehyde dehydrogenase A"/>
    <property type="match status" value="1"/>
</dbReference>
<dbReference type="PANTHER" id="PTHR43353">
    <property type="entry name" value="SUCCINATE-SEMIALDEHYDE DEHYDROGENASE, MITOCHONDRIAL"/>
    <property type="match status" value="1"/>
</dbReference>
<evidence type="ECO:0000313" key="7">
    <source>
        <dbReference type="Proteomes" id="UP000484858"/>
    </source>
</evidence>
<dbReference type="NCBIfam" id="NF007497">
    <property type="entry name" value="PRK10090.1"/>
    <property type="match status" value="1"/>
</dbReference>
<reference evidence="6 7" key="1">
    <citation type="submission" date="2013-04" db="EMBL/GenBank/DDBJ databases">
        <title>Gluconobacter oxydans NBRC 3293 whole genome sequence.</title>
        <authorList>
            <person name="Matsutani M."/>
            <person name="Yakushi T."/>
            <person name="Matsushita K."/>
        </authorList>
    </citation>
    <scope>NUCLEOTIDE SEQUENCE [LARGE SCALE GENOMIC DNA]</scope>
    <source>
        <strain evidence="6 7">NBRC 3293</strain>
    </source>
</reference>
<evidence type="ECO:0000256" key="2">
    <source>
        <dbReference type="ARBA" id="ARBA00023002"/>
    </source>
</evidence>
<dbReference type="PROSITE" id="PS00070">
    <property type="entry name" value="ALDEHYDE_DEHYDR_CYS"/>
    <property type="match status" value="1"/>
</dbReference>
<dbReference type="InterPro" id="IPR016160">
    <property type="entry name" value="Ald_DH_CS_CYS"/>
</dbReference>
<evidence type="ECO:0000256" key="1">
    <source>
        <dbReference type="ARBA" id="ARBA00009986"/>
    </source>
</evidence>